<dbReference type="AlphaFoldDB" id="A0A9P1C1S7"/>
<dbReference type="OrthoDB" id="445007at2759"/>
<comment type="caution">
    <text evidence="2">The sequence shown here is derived from an EMBL/GenBank/DDBJ whole genome shotgun (WGS) entry which is preliminary data.</text>
</comment>
<organism evidence="2">
    <name type="scientific">Cladocopium goreaui</name>
    <dbReference type="NCBI Taxonomy" id="2562237"/>
    <lineage>
        <taxon>Eukaryota</taxon>
        <taxon>Sar</taxon>
        <taxon>Alveolata</taxon>
        <taxon>Dinophyceae</taxon>
        <taxon>Suessiales</taxon>
        <taxon>Symbiodiniaceae</taxon>
        <taxon>Cladocopium</taxon>
    </lineage>
</organism>
<evidence type="ECO:0000313" key="3">
    <source>
        <dbReference type="EMBL" id="CAL1136889.1"/>
    </source>
</evidence>
<evidence type="ECO:0000313" key="5">
    <source>
        <dbReference type="Proteomes" id="UP001152797"/>
    </source>
</evidence>
<proteinExistence type="predicted"/>
<reference evidence="2" key="1">
    <citation type="submission" date="2022-10" db="EMBL/GenBank/DDBJ databases">
        <authorList>
            <person name="Chen Y."/>
            <person name="Dougan E. K."/>
            <person name="Chan C."/>
            <person name="Rhodes N."/>
            <person name="Thang M."/>
        </authorList>
    </citation>
    <scope>NUCLEOTIDE SEQUENCE</scope>
</reference>
<gene>
    <name evidence="2" type="ORF">C1SCF055_LOCUS11122</name>
</gene>
<keyword evidence="5" id="KW-1185">Reference proteome</keyword>
<dbReference type="Proteomes" id="UP001152797">
    <property type="component" value="Unassembled WGS sequence"/>
</dbReference>
<dbReference type="GO" id="GO:0051213">
    <property type="term" value="F:dioxygenase activity"/>
    <property type="evidence" value="ECO:0007669"/>
    <property type="project" value="UniProtKB-KW"/>
</dbReference>
<dbReference type="Gene3D" id="2.60.120.620">
    <property type="entry name" value="q2cbj1_9rhob like domain"/>
    <property type="match status" value="1"/>
</dbReference>
<sequence>MEISADPAAFAEKGFVILQELIPRELCEALNSRLECLLNGDYDLGVAPKKVPGAKELRRFQSGGAKVTTLRVVDAWKADAVFHQVVTSRQLGQLAASLGGWSGARVAEDQVWIKPPGAGPLVFHRDSPYFDFEPDDVITIWIALDDMTMDLGPLEYVVGSHRWGGRRGTAAQFFDASHRQLMEDAARHEGIHPNEIDVVPVLVPQGGAGCHNGRLWHGSGPNQSKRCRRGLGIHFVPEKVRLWMKPDFKLLEETQQELIDIQDQDYPVTYCEACIEKKFL</sequence>
<dbReference type="InterPro" id="IPR008775">
    <property type="entry name" value="Phytyl_CoA_dOase-like"/>
</dbReference>
<evidence type="ECO:0000313" key="4">
    <source>
        <dbReference type="EMBL" id="CAL4770826.1"/>
    </source>
</evidence>
<dbReference type="SUPFAM" id="SSF51197">
    <property type="entry name" value="Clavaminate synthase-like"/>
    <property type="match status" value="1"/>
</dbReference>
<comment type="cofactor">
    <cofactor evidence="1">
        <name>Fe cation</name>
        <dbReference type="ChEBI" id="CHEBI:24875"/>
    </cofactor>
</comment>
<keyword evidence="4" id="KW-0560">Oxidoreductase</keyword>
<dbReference type="PANTHER" id="PTHR20883:SF46">
    <property type="entry name" value="PHYTANOYL-COA HYDROXYLASE"/>
    <property type="match status" value="1"/>
</dbReference>
<dbReference type="Pfam" id="PF05721">
    <property type="entry name" value="PhyH"/>
    <property type="match status" value="1"/>
</dbReference>
<evidence type="ECO:0000313" key="2">
    <source>
        <dbReference type="EMBL" id="CAI3983514.1"/>
    </source>
</evidence>
<reference evidence="3" key="2">
    <citation type="submission" date="2024-04" db="EMBL/GenBank/DDBJ databases">
        <authorList>
            <person name="Chen Y."/>
            <person name="Shah S."/>
            <person name="Dougan E. K."/>
            <person name="Thang M."/>
            <person name="Chan C."/>
        </authorList>
    </citation>
    <scope>NUCLEOTIDE SEQUENCE [LARGE SCALE GENOMIC DNA]</scope>
</reference>
<protein>
    <submittedName>
        <fullName evidence="4">Probable alpha-ketoglutarate-dependent hypophosphite dioxygenase</fullName>
    </submittedName>
</protein>
<dbReference type="EMBL" id="CAMXCT010000810">
    <property type="protein sequence ID" value="CAI3983514.1"/>
    <property type="molecule type" value="Genomic_DNA"/>
</dbReference>
<evidence type="ECO:0000256" key="1">
    <source>
        <dbReference type="ARBA" id="ARBA00001962"/>
    </source>
</evidence>
<accession>A0A9P1C1S7</accession>
<dbReference type="EMBL" id="CAMXCT020000810">
    <property type="protein sequence ID" value="CAL1136889.1"/>
    <property type="molecule type" value="Genomic_DNA"/>
</dbReference>
<name>A0A9P1C1S7_9DINO</name>
<dbReference type="EMBL" id="CAMXCT030000810">
    <property type="protein sequence ID" value="CAL4770826.1"/>
    <property type="molecule type" value="Genomic_DNA"/>
</dbReference>
<keyword evidence="4" id="KW-0223">Dioxygenase</keyword>
<dbReference type="PANTHER" id="PTHR20883">
    <property type="entry name" value="PHYTANOYL-COA DIOXYGENASE DOMAIN CONTAINING 1"/>
    <property type="match status" value="1"/>
</dbReference>